<accession>A0ABN3A4L2</accession>
<protein>
    <recommendedName>
        <fullName evidence="4">Protein activator of alkane oxidation PraB</fullName>
    </recommendedName>
</protein>
<gene>
    <name evidence="2" type="ORF">GCM10009727_60400</name>
</gene>
<evidence type="ECO:0000313" key="2">
    <source>
        <dbReference type="EMBL" id="GAA2153770.1"/>
    </source>
</evidence>
<feature type="signal peptide" evidence="1">
    <location>
        <begin position="1"/>
        <end position="31"/>
    </location>
</feature>
<evidence type="ECO:0000256" key="1">
    <source>
        <dbReference type="SAM" id="SignalP"/>
    </source>
</evidence>
<sequence length="161" mass="15601">MSRIKKLAAIASTSAAATAIAVAATAAPALAWTAGPYTANLSGNMTIDAGTAVTCSGSTLSGDLAADGSLTVTSASISGCPASVTPQNLPWSGSLSGGNASITGFSVQALGCTYGGTINGTYSGGDTLPATVTFSNQKVSATGGFCLVQSVTLTATYVFSQ</sequence>
<reference evidence="2 3" key="1">
    <citation type="journal article" date="2019" name="Int. J. Syst. Evol. Microbiol.">
        <title>The Global Catalogue of Microorganisms (GCM) 10K type strain sequencing project: providing services to taxonomists for standard genome sequencing and annotation.</title>
        <authorList>
            <consortium name="The Broad Institute Genomics Platform"/>
            <consortium name="The Broad Institute Genome Sequencing Center for Infectious Disease"/>
            <person name="Wu L."/>
            <person name="Ma J."/>
        </authorList>
    </citation>
    <scope>NUCLEOTIDE SEQUENCE [LARGE SCALE GENOMIC DNA]</scope>
    <source>
        <strain evidence="2 3">JCM 13850</strain>
    </source>
</reference>
<organism evidence="2 3">
    <name type="scientific">Actinomadura napierensis</name>
    <dbReference type="NCBI Taxonomy" id="267854"/>
    <lineage>
        <taxon>Bacteria</taxon>
        <taxon>Bacillati</taxon>
        <taxon>Actinomycetota</taxon>
        <taxon>Actinomycetes</taxon>
        <taxon>Streptosporangiales</taxon>
        <taxon>Thermomonosporaceae</taxon>
        <taxon>Actinomadura</taxon>
    </lineage>
</organism>
<dbReference type="EMBL" id="BAAAMR010000063">
    <property type="protein sequence ID" value="GAA2153770.1"/>
    <property type="molecule type" value="Genomic_DNA"/>
</dbReference>
<dbReference type="RefSeq" id="WP_344274618.1">
    <property type="nucleotide sequence ID" value="NZ_BAAAMR010000063.1"/>
</dbReference>
<evidence type="ECO:0000313" key="3">
    <source>
        <dbReference type="Proteomes" id="UP001501020"/>
    </source>
</evidence>
<keyword evidence="1" id="KW-0732">Signal</keyword>
<keyword evidence="3" id="KW-1185">Reference proteome</keyword>
<proteinExistence type="predicted"/>
<evidence type="ECO:0008006" key="4">
    <source>
        <dbReference type="Google" id="ProtNLM"/>
    </source>
</evidence>
<dbReference type="Proteomes" id="UP001501020">
    <property type="component" value="Unassembled WGS sequence"/>
</dbReference>
<feature type="chain" id="PRO_5046609344" description="Protein activator of alkane oxidation PraB" evidence="1">
    <location>
        <begin position="32"/>
        <end position="161"/>
    </location>
</feature>
<comment type="caution">
    <text evidence="2">The sequence shown here is derived from an EMBL/GenBank/DDBJ whole genome shotgun (WGS) entry which is preliminary data.</text>
</comment>
<name>A0ABN3A4L2_9ACTN</name>